<dbReference type="PROSITE" id="PS51755">
    <property type="entry name" value="OMPR_PHOB"/>
    <property type="match status" value="1"/>
</dbReference>
<feature type="DNA-binding region" description="OmpR/PhoB-type" evidence="10">
    <location>
        <begin position="132"/>
        <end position="232"/>
    </location>
</feature>
<evidence type="ECO:0000256" key="10">
    <source>
        <dbReference type="PROSITE-ProRule" id="PRU01091"/>
    </source>
</evidence>
<dbReference type="SMART" id="SM00448">
    <property type="entry name" value="REC"/>
    <property type="match status" value="1"/>
</dbReference>
<dbReference type="InterPro" id="IPR001789">
    <property type="entry name" value="Sig_transdc_resp-reg_receiver"/>
</dbReference>
<dbReference type="GO" id="GO:0032993">
    <property type="term" value="C:protein-DNA complex"/>
    <property type="evidence" value="ECO:0007669"/>
    <property type="project" value="TreeGrafter"/>
</dbReference>
<dbReference type="GO" id="GO:0005829">
    <property type="term" value="C:cytosol"/>
    <property type="evidence" value="ECO:0007669"/>
    <property type="project" value="TreeGrafter"/>
</dbReference>
<dbReference type="PANTHER" id="PTHR48111:SF58">
    <property type="entry name" value="TORCAD OPERON TRANSCRIPTIONAL REGULATORY PROTEIN TORR"/>
    <property type="match status" value="1"/>
</dbReference>
<comment type="caution">
    <text evidence="13">The sequence shown here is derived from an EMBL/GenBank/DDBJ whole genome shotgun (WGS) entry which is preliminary data.</text>
</comment>
<sequence length="232" mass="25213">MSAKPVVLVIAPQRAADPDLLALFRSGGMSVSTVAGPDEALRQRNGSHPDLIVFDTEMPPPGGMEAFQALRDAYHAGLIVLCRNADSLACILGLEMGADDVVERSRDPREIFVRGKRLLARLEEAQAGPSSPRMVAFAGWHLDTGRHGLTDPNGRPVRLTRGEFALLAALAASPGQVLSRDALLDHVSHREWAPTDRTIDVLVNRLRRKLGEDPRDPRLIVTVHGVGYMLQA</sequence>
<keyword evidence="4" id="KW-0902">Two-component regulatory system</keyword>
<keyword evidence="7" id="KW-0804">Transcription</keyword>
<dbReference type="OrthoDB" id="9784252at2"/>
<keyword evidence="14" id="KW-1185">Reference proteome</keyword>
<gene>
    <name evidence="13" type="ORF">GHC57_16900</name>
</gene>
<keyword evidence="2" id="KW-0963">Cytoplasm</keyword>
<keyword evidence="6 10" id="KW-0238">DNA-binding</keyword>
<dbReference type="EMBL" id="WIVE01000077">
    <property type="protein sequence ID" value="MQX38196.1"/>
    <property type="molecule type" value="Genomic_DNA"/>
</dbReference>
<evidence type="ECO:0000256" key="2">
    <source>
        <dbReference type="ARBA" id="ARBA00022490"/>
    </source>
</evidence>
<dbReference type="PROSITE" id="PS50110">
    <property type="entry name" value="RESPONSE_REGULATORY"/>
    <property type="match status" value="1"/>
</dbReference>
<evidence type="ECO:0000256" key="9">
    <source>
        <dbReference type="PROSITE-ProRule" id="PRU00169"/>
    </source>
</evidence>
<dbReference type="GO" id="GO:0000976">
    <property type="term" value="F:transcription cis-regulatory region binding"/>
    <property type="evidence" value="ECO:0007669"/>
    <property type="project" value="TreeGrafter"/>
</dbReference>
<comment type="subcellular location">
    <subcellularLocation>
        <location evidence="1">Cytoplasm</location>
    </subcellularLocation>
</comment>
<protein>
    <recommendedName>
        <fullName evidence="8">Regulatory protein VirG</fullName>
    </recommendedName>
</protein>
<evidence type="ECO:0000256" key="7">
    <source>
        <dbReference type="ARBA" id="ARBA00023163"/>
    </source>
</evidence>
<dbReference type="Proteomes" id="UP000434582">
    <property type="component" value="Unassembled WGS sequence"/>
</dbReference>
<evidence type="ECO:0000259" key="12">
    <source>
        <dbReference type="PROSITE" id="PS51755"/>
    </source>
</evidence>
<evidence type="ECO:0000256" key="3">
    <source>
        <dbReference type="ARBA" id="ARBA00022553"/>
    </source>
</evidence>
<reference evidence="13 14" key="1">
    <citation type="submission" date="2019-10" db="EMBL/GenBank/DDBJ databases">
        <title>Draft whole-genome sequence of the purple nonsulfur photosynthetic bacterium Roseospira navarrensis DSM 15114.</title>
        <authorList>
            <person name="Kyndt J.A."/>
            <person name="Meyer T.E."/>
        </authorList>
    </citation>
    <scope>NUCLEOTIDE SEQUENCE [LARGE SCALE GENOMIC DNA]</scope>
    <source>
        <strain evidence="13 14">DSM 15114</strain>
    </source>
</reference>
<dbReference type="InterPro" id="IPR011006">
    <property type="entry name" value="CheY-like_superfamily"/>
</dbReference>
<dbReference type="Pfam" id="PF00486">
    <property type="entry name" value="Trans_reg_C"/>
    <property type="match status" value="1"/>
</dbReference>
<dbReference type="Pfam" id="PF00072">
    <property type="entry name" value="Response_reg"/>
    <property type="match status" value="1"/>
</dbReference>
<evidence type="ECO:0000313" key="14">
    <source>
        <dbReference type="Proteomes" id="UP000434582"/>
    </source>
</evidence>
<evidence type="ECO:0000313" key="13">
    <source>
        <dbReference type="EMBL" id="MQX38196.1"/>
    </source>
</evidence>
<evidence type="ECO:0000256" key="6">
    <source>
        <dbReference type="ARBA" id="ARBA00023125"/>
    </source>
</evidence>
<dbReference type="SUPFAM" id="SSF52172">
    <property type="entry name" value="CheY-like"/>
    <property type="match status" value="1"/>
</dbReference>
<evidence type="ECO:0000256" key="4">
    <source>
        <dbReference type="ARBA" id="ARBA00023012"/>
    </source>
</evidence>
<dbReference type="AlphaFoldDB" id="A0A7X2D4T7"/>
<evidence type="ECO:0000256" key="5">
    <source>
        <dbReference type="ARBA" id="ARBA00023015"/>
    </source>
</evidence>
<dbReference type="InterPro" id="IPR039420">
    <property type="entry name" value="WalR-like"/>
</dbReference>
<proteinExistence type="predicted"/>
<name>A0A7X2D4T7_9PROT</name>
<dbReference type="InterPro" id="IPR001867">
    <property type="entry name" value="OmpR/PhoB-type_DNA-bd"/>
</dbReference>
<dbReference type="Gene3D" id="3.40.50.2300">
    <property type="match status" value="1"/>
</dbReference>
<dbReference type="FunFam" id="1.10.10.10:FF:000099">
    <property type="entry name" value="Two-component system response regulator TorR"/>
    <property type="match status" value="1"/>
</dbReference>
<dbReference type="InterPro" id="IPR036388">
    <property type="entry name" value="WH-like_DNA-bd_sf"/>
</dbReference>
<evidence type="ECO:0000256" key="8">
    <source>
        <dbReference type="ARBA" id="ARBA00067337"/>
    </source>
</evidence>
<dbReference type="GO" id="GO:0000156">
    <property type="term" value="F:phosphorelay response regulator activity"/>
    <property type="evidence" value="ECO:0007669"/>
    <property type="project" value="TreeGrafter"/>
</dbReference>
<keyword evidence="5" id="KW-0805">Transcription regulation</keyword>
<dbReference type="Gene3D" id="1.10.10.10">
    <property type="entry name" value="Winged helix-like DNA-binding domain superfamily/Winged helix DNA-binding domain"/>
    <property type="match status" value="1"/>
</dbReference>
<evidence type="ECO:0000259" key="11">
    <source>
        <dbReference type="PROSITE" id="PS50110"/>
    </source>
</evidence>
<feature type="modified residue" description="4-aspartylphosphate" evidence="9">
    <location>
        <position position="55"/>
    </location>
</feature>
<dbReference type="CDD" id="cd00383">
    <property type="entry name" value="trans_reg_C"/>
    <property type="match status" value="1"/>
</dbReference>
<dbReference type="SUPFAM" id="SSF46894">
    <property type="entry name" value="C-terminal effector domain of the bipartite response regulators"/>
    <property type="match status" value="1"/>
</dbReference>
<dbReference type="GO" id="GO:0006355">
    <property type="term" value="P:regulation of DNA-templated transcription"/>
    <property type="evidence" value="ECO:0007669"/>
    <property type="project" value="InterPro"/>
</dbReference>
<keyword evidence="3 9" id="KW-0597">Phosphoprotein</keyword>
<feature type="domain" description="OmpR/PhoB-type" evidence="12">
    <location>
        <begin position="132"/>
        <end position="232"/>
    </location>
</feature>
<organism evidence="13 14">
    <name type="scientific">Roseospira navarrensis</name>
    <dbReference type="NCBI Taxonomy" id="140058"/>
    <lineage>
        <taxon>Bacteria</taxon>
        <taxon>Pseudomonadati</taxon>
        <taxon>Pseudomonadota</taxon>
        <taxon>Alphaproteobacteria</taxon>
        <taxon>Rhodospirillales</taxon>
        <taxon>Rhodospirillaceae</taxon>
        <taxon>Roseospira</taxon>
    </lineage>
</organism>
<dbReference type="PANTHER" id="PTHR48111">
    <property type="entry name" value="REGULATOR OF RPOS"/>
    <property type="match status" value="1"/>
</dbReference>
<evidence type="ECO:0000256" key="1">
    <source>
        <dbReference type="ARBA" id="ARBA00004496"/>
    </source>
</evidence>
<feature type="domain" description="Response regulatory" evidence="11">
    <location>
        <begin position="6"/>
        <end position="119"/>
    </location>
</feature>
<dbReference type="InterPro" id="IPR016032">
    <property type="entry name" value="Sig_transdc_resp-reg_C-effctor"/>
</dbReference>
<dbReference type="RefSeq" id="WP_153346410.1">
    <property type="nucleotide sequence ID" value="NZ_WIVE01000077.1"/>
</dbReference>
<accession>A0A7X2D4T7</accession>
<dbReference type="SMART" id="SM00862">
    <property type="entry name" value="Trans_reg_C"/>
    <property type="match status" value="1"/>
</dbReference>